<evidence type="ECO:0000256" key="1">
    <source>
        <dbReference type="ARBA" id="ARBA00022801"/>
    </source>
</evidence>
<keyword evidence="2" id="KW-0460">Magnesium</keyword>
<evidence type="ECO:0000313" key="4">
    <source>
        <dbReference type="Proteomes" id="UP000219356"/>
    </source>
</evidence>
<name>A0A285NXG4_9BACI</name>
<dbReference type="EMBL" id="OBEK01000003">
    <property type="protein sequence ID" value="SNZ14175.1"/>
    <property type="molecule type" value="Genomic_DNA"/>
</dbReference>
<dbReference type="InterPro" id="IPR023214">
    <property type="entry name" value="HAD_sf"/>
</dbReference>
<evidence type="ECO:0000256" key="2">
    <source>
        <dbReference type="ARBA" id="ARBA00022842"/>
    </source>
</evidence>
<dbReference type="Pfam" id="PF13419">
    <property type="entry name" value="HAD_2"/>
    <property type="match status" value="1"/>
</dbReference>
<keyword evidence="1" id="KW-0378">Hydrolase</keyword>
<dbReference type="InterPro" id="IPR023198">
    <property type="entry name" value="PGP-like_dom2"/>
</dbReference>
<dbReference type="GO" id="GO:0006281">
    <property type="term" value="P:DNA repair"/>
    <property type="evidence" value="ECO:0007669"/>
    <property type="project" value="TreeGrafter"/>
</dbReference>
<dbReference type="GO" id="GO:0008967">
    <property type="term" value="F:phosphoglycolate phosphatase activity"/>
    <property type="evidence" value="ECO:0007669"/>
    <property type="project" value="TreeGrafter"/>
</dbReference>
<dbReference type="InterPro" id="IPR036412">
    <property type="entry name" value="HAD-like_sf"/>
</dbReference>
<evidence type="ECO:0000313" key="3">
    <source>
        <dbReference type="EMBL" id="SNZ14175.1"/>
    </source>
</evidence>
<dbReference type="PANTHER" id="PTHR43434:SF25">
    <property type="entry name" value="PHOSPHOGLYCOLATE PHOSPHATASE"/>
    <property type="match status" value="1"/>
</dbReference>
<organism evidence="3 4">
    <name type="scientific">Terribacillus aidingensis</name>
    <dbReference type="NCBI Taxonomy" id="586416"/>
    <lineage>
        <taxon>Bacteria</taxon>
        <taxon>Bacillati</taxon>
        <taxon>Bacillota</taxon>
        <taxon>Bacilli</taxon>
        <taxon>Bacillales</taxon>
        <taxon>Bacillaceae</taxon>
        <taxon>Terribacillus</taxon>
    </lineage>
</organism>
<dbReference type="SFLD" id="SFLDS00003">
    <property type="entry name" value="Haloacid_Dehalogenase"/>
    <property type="match status" value="1"/>
</dbReference>
<proteinExistence type="predicted"/>
<dbReference type="Gene3D" id="3.40.50.1000">
    <property type="entry name" value="HAD superfamily/HAD-like"/>
    <property type="match status" value="1"/>
</dbReference>
<dbReference type="Proteomes" id="UP000219356">
    <property type="component" value="Unassembled WGS sequence"/>
</dbReference>
<reference evidence="4" key="1">
    <citation type="submission" date="2017-09" db="EMBL/GenBank/DDBJ databases">
        <authorList>
            <person name="Varghese N."/>
            <person name="Submissions S."/>
        </authorList>
    </citation>
    <scope>NUCLEOTIDE SEQUENCE [LARGE SCALE GENOMIC DNA]</scope>
    <source>
        <strain evidence="4">CGMCC 1.8913</strain>
    </source>
</reference>
<dbReference type="SUPFAM" id="SSF56784">
    <property type="entry name" value="HAD-like"/>
    <property type="match status" value="1"/>
</dbReference>
<dbReference type="InterPro" id="IPR041492">
    <property type="entry name" value="HAD_2"/>
</dbReference>
<dbReference type="AlphaFoldDB" id="A0A285NXG4"/>
<dbReference type="InterPro" id="IPR050155">
    <property type="entry name" value="HAD-like_hydrolase_sf"/>
</dbReference>
<accession>A0A285NXG4</accession>
<dbReference type="InterPro" id="IPR006439">
    <property type="entry name" value="HAD-SF_hydro_IA"/>
</dbReference>
<sequence>MLDLSYQNYTGKRQGYALNILWDFDGTLFDTYPAYTHAFLTVVGEHIPEKEIYQNLKVSFAHAVRYYAVSSDKEAEIKEIIKKLVPADLKPFDQVEEILKFADKNVIMTHKKRAQVLDILQHYGWEKYFVDMVAGDDGFPRKPDAASYKYLHNKHGVDLAIGDRELDLLPAKELGISTCMFQGQCKAADYQLENYADFFKLDFLVTKQ</sequence>
<dbReference type="SFLD" id="SFLDG01129">
    <property type="entry name" value="C1.5:_HAD__Beta-PGM__Phosphata"/>
    <property type="match status" value="1"/>
</dbReference>
<dbReference type="Gene3D" id="1.10.150.240">
    <property type="entry name" value="Putative phosphatase, domain 2"/>
    <property type="match status" value="1"/>
</dbReference>
<protein>
    <submittedName>
        <fullName evidence="3">Haloacid dehalogenase superfamily, subfamily IA, variant 1 with third motif having Dx(3-4)D or Dx(3-4)E</fullName>
    </submittedName>
</protein>
<dbReference type="GO" id="GO:0005829">
    <property type="term" value="C:cytosol"/>
    <property type="evidence" value="ECO:0007669"/>
    <property type="project" value="TreeGrafter"/>
</dbReference>
<dbReference type="NCBIfam" id="TIGR01549">
    <property type="entry name" value="HAD-SF-IA-v1"/>
    <property type="match status" value="1"/>
</dbReference>
<dbReference type="PANTHER" id="PTHR43434">
    <property type="entry name" value="PHOSPHOGLYCOLATE PHOSPHATASE"/>
    <property type="match status" value="1"/>
</dbReference>
<gene>
    <name evidence="3" type="ORF">SAMN05421503_2253</name>
</gene>
<keyword evidence="4" id="KW-1185">Reference proteome</keyword>